<evidence type="ECO:0000313" key="3">
    <source>
        <dbReference type="Proteomes" id="UP000694523"/>
    </source>
</evidence>
<protein>
    <submittedName>
        <fullName evidence="2">Uncharacterized protein</fullName>
    </submittedName>
</protein>
<dbReference type="Proteomes" id="UP000694523">
    <property type="component" value="Unplaced"/>
</dbReference>
<reference evidence="2" key="1">
    <citation type="submission" date="2025-08" db="UniProtKB">
        <authorList>
            <consortium name="Ensembl"/>
        </authorList>
    </citation>
    <scope>IDENTIFICATION</scope>
</reference>
<keyword evidence="1" id="KW-0472">Membrane</keyword>
<evidence type="ECO:0000256" key="1">
    <source>
        <dbReference type="SAM" id="Phobius"/>
    </source>
</evidence>
<accession>A0A8C6T1W0</accession>
<feature type="transmembrane region" description="Helical" evidence="1">
    <location>
        <begin position="117"/>
        <end position="150"/>
    </location>
</feature>
<name>A0A8C6T1W0_9GOBI</name>
<organism evidence="2 3">
    <name type="scientific">Neogobius melanostomus</name>
    <name type="common">round goby</name>
    <dbReference type="NCBI Taxonomy" id="47308"/>
    <lineage>
        <taxon>Eukaryota</taxon>
        <taxon>Metazoa</taxon>
        <taxon>Chordata</taxon>
        <taxon>Craniata</taxon>
        <taxon>Vertebrata</taxon>
        <taxon>Euteleostomi</taxon>
        <taxon>Actinopterygii</taxon>
        <taxon>Neopterygii</taxon>
        <taxon>Teleostei</taxon>
        <taxon>Neoteleostei</taxon>
        <taxon>Acanthomorphata</taxon>
        <taxon>Gobiaria</taxon>
        <taxon>Gobiiformes</taxon>
        <taxon>Gobioidei</taxon>
        <taxon>Gobiidae</taxon>
        <taxon>Benthophilinae</taxon>
        <taxon>Neogobiini</taxon>
        <taxon>Neogobius</taxon>
    </lineage>
</organism>
<keyword evidence="1" id="KW-0812">Transmembrane</keyword>
<dbReference type="AlphaFoldDB" id="A0A8C6T1W0"/>
<proteinExistence type="predicted"/>
<feature type="transmembrane region" description="Helical" evidence="1">
    <location>
        <begin position="87"/>
        <end position="105"/>
    </location>
</feature>
<sequence length="181" mass="19283">SRVSSMASFDTLCSNILLTVTALYSSYSLAPSLGFFMLGLSAGLSSMASLTTHFSSLPKEDMSWSAEVLALTLLSFEFLWLSEDHNTAFILLCGSCSLVALCDWLSADAFSVMTHCLCLSSLSCCLTVCLFTGNLLGAIGGVALTLPLAMLSTAAENGLMEWILRVFLSVGCWVSPRALSF</sequence>
<evidence type="ECO:0000313" key="2">
    <source>
        <dbReference type="Ensembl" id="ENSNMLP00000011660.1"/>
    </source>
</evidence>
<keyword evidence="3" id="KW-1185">Reference proteome</keyword>
<keyword evidence="1" id="KW-1133">Transmembrane helix</keyword>
<reference evidence="2" key="2">
    <citation type="submission" date="2025-09" db="UniProtKB">
        <authorList>
            <consortium name="Ensembl"/>
        </authorList>
    </citation>
    <scope>IDENTIFICATION</scope>
</reference>
<feature type="transmembrane region" description="Helical" evidence="1">
    <location>
        <begin position="64"/>
        <end position="81"/>
    </location>
</feature>
<dbReference type="Ensembl" id="ENSNMLT00000013181.1">
    <property type="protein sequence ID" value="ENSNMLP00000011660.1"/>
    <property type="gene ID" value="ENSNMLG00000007975.1"/>
</dbReference>